<dbReference type="Gene3D" id="3.60.21.10">
    <property type="match status" value="1"/>
</dbReference>
<reference evidence="4" key="1">
    <citation type="journal article" date="2019" name="Int. J. Syst. Evol. Microbiol.">
        <title>The Global Catalogue of Microorganisms (GCM) 10K type strain sequencing project: providing services to taxonomists for standard genome sequencing and annotation.</title>
        <authorList>
            <consortium name="The Broad Institute Genomics Platform"/>
            <consortium name="The Broad Institute Genome Sequencing Center for Infectious Disease"/>
            <person name="Wu L."/>
            <person name="Ma J."/>
        </authorList>
    </citation>
    <scope>NUCLEOTIDE SEQUENCE [LARGE SCALE GENOMIC DNA]</scope>
    <source>
        <strain evidence="4">KCTC 42498</strain>
    </source>
</reference>
<dbReference type="CDD" id="cd07381">
    <property type="entry name" value="MPP_CapA"/>
    <property type="match status" value="1"/>
</dbReference>
<dbReference type="PANTHER" id="PTHR33393:SF11">
    <property type="entry name" value="POLYGLUTAMINE SYNTHESIS ACCESSORY PROTEIN RV0574C-RELATED"/>
    <property type="match status" value="1"/>
</dbReference>
<evidence type="ECO:0000313" key="4">
    <source>
        <dbReference type="Proteomes" id="UP001597544"/>
    </source>
</evidence>
<evidence type="ECO:0000259" key="2">
    <source>
        <dbReference type="SMART" id="SM00854"/>
    </source>
</evidence>
<feature type="domain" description="Capsule synthesis protein CapA" evidence="2">
    <location>
        <begin position="43"/>
        <end position="324"/>
    </location>
</feature>
<dbReference type="PANTHER" id="PTHR33393">
    <property type="entry name" value="POLYGLUTAMINE SYNTHESIS ACCESSORY PROTEIN RV0574C-RELATED"/>
    <property type="match status" value="1"/>
</dbReference>
<gene>
    <name evidence="3" type="ORF">ACFSRY_00380</name>
</gene>
<comment type="similarity">
    <text evidence="1">Belongs to the CapA family.</text>
</comment>
<keyword evidence="4" id="KW-1185">Reference proteome</keyword>
<organism evidence="3 4">
    <name type="scientific">Pontibacter locisalis</name>
    <dbReference type="NCBI Taxonomy" id="1719035"/>
    <lineage>
        <taxon>Bacteria</taxon>
        <taxon>Pseudomonadati</taxon>
        <taxon>Bacteroidota</taxon>
        <taxon>Cytophagia</taxon>
        <taxon>Cytophagales</taxon>
        <taxon>Hymenobacteraceae</taxon>
        <taxon>Pontibacter</taxon>
    </lineage>
</organism>
<sequence length="405" mass="45568">MVTWKSILLVIASVFLPFYKDSVRFAVKSADPANSLPQAKEISLFLSGDVMIGRGVDQILPNSVAPRIYEPYVKDARDYISIAERKSGDIPRQVSYDYIWGDALKVWEEAAPDLKIINLETSITTHDEHWPEKMIQYRMHPDNVKVLTAAGINFSSLANNHVLDWQRPGLMETMNVLHNAGISYAGAGENLNEARKPSILKTKRGNVIVFAYGSETSGIPEAWAATSNRSGVNLLPDLSKETISMIRDQVKRVKREGDVVVFSVHWGSNWGYDIPPHRREFARQLIEQAGVDVVHGHSSHHPLGIEVYNDKLIIYGAGDFINDYEGISGHEMFRDDLSLMYFPVLDAGTGKLKAMKMVPMQISKFRLNYASDEDTRWLAKTLNRESQKFGTKVKLEEDGTLSLAW</sequence>
<evidence type="ECO:0000256" key="1">
    <source>
        <dbReference type="ARBA" id="ARBA00005662"/>
    </source>
</evidence>
<dbReference type="InterPro" id="IPR052169">
    <property type="entry name" value="CW_Biosynth-Accessory"/>
</dbReference>
<dbReference type="SMART" id="SM00854">
    <property type="entry name" value="PGA_cap"/>
    <property type="match status" value="1"/>
</dbReference>
<evidence type="ECO:0000313" key="3">
    <source>
        <dbReference type="EMBL" id="MFD2512304.1"/>
    </source>
</evidence>
<dbReference type="Pfam" id="PF09587">
    <property type="entry name" value="PGA_cap"/>
    <property type="match status" value="1"/>
</dbReference>
<name>A0ABW5IGG7_9BACT</name>
<accession>A0ABW5IGG7</accession>
<dbReference type="EMBL" id="JBHULU010000001">
    <property type="protein sequence ID" value="MFD2512304.1"/>
    <property type="molecule type" value="Genomic_DNA"/>
</dbReference>
<dbReference type="InterPro" id="IPR029052">
    <property type="entry name" value="Metallo-depent_PP-like"/>
</dbReference>
<comment type="caution">
    <text evidence="3">The sequence shown here is derived from an EMBL/GenBank/DDBJ whole genome shotgun (WGS) entry which is preliminary data.</text>
</comment>
<dbReference type="InterPro" id="IPR019079">
    <property type="entry name" value="Capsule_synth_CapA"/>
</dbReference>
<dbReference type="Proteomes" id="UP001597544">
    <property type="component" value="Unassembled WGS sequence"/>
</dbReference>
<protein>
    <submittedName>
        <fullName evidence="3">CapA family protein</fullName>
    </submittedName>
</protein>
<dbReference type="SUPFAM" id="SSF56300">
    <property type="entry name" value="Metallo-dependent phosphatases"/>
    <property type="match status" value="1"/>
</dbReference>
<proteinExistence type="inferred from homology"/>
<dbReference type="RefSeq" id="WP_377502135.1">
    <property type="nucleotide sequence ID" value="NZ_JBHULU010000001.1"/>
</dbReference>